<evidence type="ECO:0000256" key="2">
    <source>
        <dbReference type="ARBA" id="ARBA00061659"/>
    </source>
</evidence>
<keyword evidence="4" id="KW-1185">Reference proteome</keyword>
<dbReference type="FunCoup" id="A0A6I9URY1">
    <property type="interactions" value="75"/>
</dbReference>
<dbReference type="FunFam" id="1.25.40.10:FF:000073">
    <property type="entry name" value="Pentatricopeptide repeat-containing protein chloroplastic"/>
    <property type="match status" value="1"/>
</dbReference>
<dbReference type="PANTHER" id="PTHR47926:SF431">
    <property type="entry name" value="PENTATRICOPEPTIDE REPEAT-CONTAINING PROTEIN-RELATED"/>
    <property type="match status" value="1"/>
</dbReference>
<dbReference type="GO" id="GO:0003729">
    <property type="term" value="F:mRNA binding"/>
    <property type="evidence" value="ECO:0007669"/>
    <property type="project" value="UniProtKB-ARBA"/>
</dbReference>
<dbReference type="InterPro" id="IPR011990">
    <property type="entry name" value="TPR-like_helical_dom_sf"/>
</dbReference>
<dbReference type="Proteomes" id="UP000504604">
    <property type="component" value="Linkage group LG13"/>
</dbReference>
<feature type="repeat" description="PPR" evidence="3">
    <location>
        <begin position="167"/>
        <end position="201"/>
    </location>
</feature>
<dbReference type="NCBIfam" id="TIGR00756">
    <property type="entry name" value="PPR"/>
    <property type="match status" value="2"/>
</dbReference>
<dbReference type="PROSITE" id="PS51375">
    <property type="entry name" value="PPR"/>
    <property type="match status" value="4"/>
</dbReference>
<dbReference type="GO" id="GO:0009451">
    <property type="term" value="P:RNA modification"/>
    <property type="evidence" value="ECO:0007669"/>
    <property type="project" value="InterPro"/>
</dbReference>
<dbReference type="OrthoDB" id="185373at2759"/>
<feature type="repeat" description="PPR" evidence="3">
    <location>
        <begin position="370"/>
        <end position="404"/>
    </location>
</feature>
<reference evidence="5" key="1">
    <citation type="submission" date="2025-08" db="UniProtKB">
        <authorList>
            <consortium name="RefSeq"/>
        </authorList>
    </citation>
    <scope>IDENTIFICATION</scope>
</reference>
<keyword evidence="1" id="KW-0677">Repeat</keyword>
<dbReference type="FunFam" id="1.25.40.10:FF:000361">
    <property type="entry name" value="Pentatricopeptide repeat-containing protein chloroplastic"/>
    <property type="match status" value="1"/>
</dbReference>
<comment type="similarity">
    <text evidence="2">Belongs to the PPR family. PCMP-E subfamily.</text>
</comment>
<accession>A0A6I9URY1</accession>
<dbReference type="GeneID" id="105176417"/>
<dbReference type="PANTHER" id="PTHR47926">
    <property type="entry name" value="PENTATRICOPEPTIDE REPEAT-CONTAINING PROTEIN"/>
    <property type="match status" value="1"/>
</dbReference>
<dbReference type="InterPro" id="IPR046848">
    <property type="entry name" value="E_motif"/>
</dbReference>
<dbReference type="InterPro" id="IPR046960">
    <property type="entry name" value="PPR_At4g14850-like_plant"/>
</dbReference>
<dbReference type="KEGG" id="sind:105176417"/>
<evidence type="ECO:0000313" key="4">
    <source>
        <dbReference type="Proteomes" id="UP000504604"/>
    </source>
</evidence>
<feature type="repeat" description="PPR" evidence="3">
    <location>
        <begin position="269"/>
        <end position="303"/>
    </location>
</feature>
<dbReference type="SUPFAM" id="SSF48452">
    <property type="entry name" value="TPR-like"/>
    <property type="match status" value="2"/>
</dbReference>
<dbReference type="InterPro" id="IPR002885">
    <property type="entry name" value="PPR_rpt"/>
</dbReference>
<evidence type="ECO:0000256" key="1">
    <source>
        <dbReference type="ARBA" id="ARBA00022737"/>
    </source>
</evidence>
<proteinExistence type="inferred from homology"/>
<gene>
    <name evidence="5" type="primary">LOC105176417</name>
</gene>
<dbReference type="Pfam" id="PF13041">
    <property type="entry name" value="PPR_2"/>
    <property type="match status" value="2"/>
</dbReference>
<dbReference type="RefSeq" id="XP_011097514.1">
    <property type="nucleotide sequence ID" value="XM_011099212.2"/>
</dbReference>
<dbReference type="Gene3D" id="1.25.40.10">
    <property type="entry name" value="Tetratricopeptide repeat domain"/>
    <property type="match status" value="5"/>
</dbReference>
<organism evidence="4 5">
    <name type="scientific">Sesamum indicum</name>
    <name type="common">Oriental sesame</name>
    <name type="synonym">Sesamum orientale</name>
    <dbReference type="NCBI Taxonomy" id="4182"/>
    <lineage>
        <taxon>Eukaryota</taxon>
        <taxon>Viridiplantae</taxon>
        <taxon>Streptophyta</taxon>
        <taxon>Embryophyta</taxon>
        <taxon>Tracheophyta</taxon>
        <taxon>Spermatophyta</taxon>
        <taxon>Magnoliopsida</taxon>
        <taxon>eudicotyledons</taxon>
        <taxon>Gunneridae</taxon>
        <taxon>Pentapetalae</taxon>
        <taxon>asterids</taxon>
        <taxon>lamiids</taxon>
        <taxon>Lamiales</taxon>
        <taxon>Pedaliaceae</taxon>
        <taxon>Sesamum</taxon>
    </lineage>
</organism>
<dbReference type="InParanoid" id="A0A6I9URY1"/>
<dbReference type="Pfam" id="PF20431">
    <property type="entry name" value="E_motif"/>
    <property type="match status" value="1"/>
</dbReference>
<protein>
    <submittedName>
        <fullName evidence="5">Pentatricopeptide repeat-containing protein At3g01580</fullName>
    </submittedName>
</protein>
<dbReference type="Pfam" id="PF01535">
    <property type="entry name" value="PPR"/>
    <property type="match status" value="5"/>
</dbReference>
<sequence length="702" mass="78329">MIAGELLIKFLEACRNGRCLTQLHSLSIRTGLTHDALIAAKLIDRYSQLTPLRTARKLFDETPQRTAHIWNCILKCYCREKQYKETLFLFSRLFSSEKPDLYTVPVVLKACAGLRALDCGKIIHGFVKKSHQVGRDLFVGSALIELYSKCGKMDDALRVFEEYSAPDTVLWTTMITGYDQNGEPIQALEFFAQMAMTKGVLFDPITLVSVVSACAQMINLRTGRSVHGYMIRVGFDRGLSLLNALLNLYGKTGAITAAAKVFKKMEEKDVISWGSMISCYAHHGGAREALDLFDEMISRRIEPNIVTLISALQACEASRDLEMGRRIHKLAVRKALDLDLLVSTALIDMYMNCCSPDEAIEVFERMPEKDAVCFSALLHGCVQNGRTSKSIGIFHDMVANDLQPDAFDVVKILMACSEFGGLQQTSCIHGFVAKAGLGNNSFVGASLIESYAKCGNLEGSIAVFRRISNRDVVIWSSMFAAYGFHGKGLEALELFKQMIKHSDVRPNDISFLSILSACSHSGLVKEGIQIFNLMVKDYQLPPNSKHYALVVDLLGRMGELDKALEFTTQLQEPVEANIWGALLGACRIYQNMEIAEIAAKKLLELDPFHAGHYILLSNIYAVDENWANVAGVRELVKAKQLKKATGQSVIETRDEARTFIANDRFHQDSKQIHELMIMLEGTMRVERNVFSMDTTLYDANEI</sequence>
<name>A0A6I9URY1_SESIN</name>
<dbReference type="AlphaFoldDB" id="A0A6I9URY1"/>
<evidence type="ECO:0000256" key="3">
    <source>
        <dbReference type="PROSITE-ProRule" id="PRU00708"/>
    </source>
</evidence>
<dbReference type="Gramene" id="SIN_1004048.t">
    <property type="protein sequence ID" value="SIN_1004048.t.cds1"/>
    <property type="gene ID" value="SIN_1004048"/>
</dbReference>
<feature type="repeat" description="PPR" evidence="3">
    <location>
        <begin position="471"/>
        <end position="506"/>
    </location>
</feature>
<evidence type="ECO:0000313" key="5">
    <source>
        <dbReference type="RefSeq" id="XP_011097514.1"/>
    </source>
</evidence>
<dbReference type="FunFam" id="1.25.40.10:FF:000090">
    <property type="entry name" value="Pentatricopeptide repeat-containing protein, chloroplastic"/>
    <property type="match status" value="1"/>
</dbReference>
<dbReference type="FunFam" id="1.25.40.10:FF:000031">
    <property type="entry name" value="Pentatricopeptide repeat-containing protein mitochondrial"/>
    <property type="match status" value="1"/>
</dbReference>